<evidence type="ECO:0000256" key="1">
    <source>
        <dbReference type="SAM" id="Phobius"/>
    </source>
</evidence>
<gene>
    <name evidence="2" type="ORF">GCM10011575_08290</name>
</gene>
<reference evidence="2" key="2">
    <citation type="submission" date="2020-09" db="EMBL/GenBank/DDBJ databases">
        <authorList>
            <person name="Sun Q."/>
            <person name="Zhou Y."/>
        </authorList>
    </citation>
    <scope>NUCLEOTIDE SEQUENCE</scope>
    <source>
        <strain evidence="2">CGMCC 4.7306</strain>
    </source>
</reference>
<keyword evidence="1" id="KW-0812">Transmembrane</keyword>
<sequence>MSEQSSQLNQGPPAGRVDPAEASVAQLVRQMSEDSSRLIRSEIRLAQAEMSAKAKDVGVGIGGFSAAGLLAFFGIGVLLAAAVLGLATLLPAWLAAVIVGVALLVIAGIVALVARRKITEATPPVPERTVETVKTDVREIKESARS</sequence>
<keyword evidence="3" id="KW-1185">Reference proteome</keyword>
<evidence type="ECO:0000313" key="3">
    <source>
        <dbReference type="Proteomes" id="UP000613840"/>
    </source>
</evidence>
<feature type="transmembrane region" description="Helical" evidence="1">
    <location>
        <begin position="92"/>
        <end position="114"/>
    </location>
</feature>
<keyword evidence="1" id="KW-1133">Transmembrane helix</keyword>
<feature type="transmembrane region" description="Helical" evidence="1">
    <location>
        <begin position="57"/>
        <end position="86"/>
    </location>
</feature>
<dbReference type="Proteomes" id="UP000613840">
    <property type="component" value="Unassembled WGS sequence"/>
</dbReference>
<dbReference type="EMBL" id="BMMZ01000002">
    <property type="protein sequence ID" value="GGL52312.1"/>
    <property type="molecule type" value="Genomic_DNA"/>
</dbReference>
<dbReference type="Pfam" id="PF07332">
    <property type="entry name" value="Phage_holin_3_6"/>
    <property type="match status" value="1"/>
</dbReference>
<dbReference type="RefSeq" id="WP_229669699.1">
    <property type="nucleotide sequence ID" value="NZ_BMMZ01000002.1"/>
</dbReference>
<accession>A0A917S3P9</accession>
<reference evidence="2" key="1">
    <citation type="journal article" date="2014" name="Int. J. Syst. Evol. Microbiol.">
        <title>Complete genome sequence of Corynebacterium casei LMG S-19264T (=DSM 44701T), isolated from a smear-ripened cheese.</title>
        <authorList>
            <consortium name="US DOE Joint Genome Institute (JGI-PGF)"/>
            <person name="Walter F."/>
            <person name="Albersmeier A."/>
            <person name="Kalinowski J."/>
            <person name="Ruckert C."/>
        </authorList>
    </citation>
    <scope>NUCLEOTIDE SEQUENCE</scope>
    <source>
        <strain evidence="2">CGMCC 4.7306</strain>
    </source>
</reference>
<proteinExistence type="predicted"/>
<dbReference type="InterPro" id="IPR009937">
    <property type="entry name" value="Phage_holin_3_6"/>
</dbReference>
<evidence type="ECO:0000313" key="2">
    <source>
        <dbReference type="EMBL" id="GGL52312.1"/>
    </source>
</evidence>
<name>A0A917S3P9_9ACTN</name>
<keyword evidence="1" id="KW-0472">Membrane</keyword>
<comment type="caution">
    <text evidence="2">The sequence shown here is derived from an EMBL/GenBank/DDBJ whole genome shotgun (WGS) entry which is preliminary data.</text>
</comment>
<protein>
    <submittedName>
        <fullName evidence="2">Membrane protein</fullName>
    </submittedName>
</protein>
<dbReference type="AlphaFoldDB" id="A0A917S3P9"/>
<organism evidence="2 3">
    <name type="scientific">Microlunatus endophyticus</name>
    <dbReference type="NCBI Taxonomy" id="1716077"/>
    <lineage>
        <taxon>Bacteria</taxon>
        <taxon>Bacillati</taxon>
        <taxon>Actinomycetota</taxon>
        <taxon>Actinomycetes</taxon>
        <taxon>Propionibacteriales</taxon>
        <taxon>Propionibacteriaceae</taxon>
        <taxon>Microlunatus</taxon>
    </lineage>
</organism>